<reference evidence="1" key="1">
    <citation type="submission" date="2021-01" db="EMBL/GenBank/DDBJ databases">
        <authorList>
            <consortium name="Genoscope - CEA"/>
            <person name="William W."/>
        </authorList>
    </citation>
    <scope>NUCLEOTIDE SEQUENCE</scope>
</reference>
<keyword evidence="2" id="KW-1185">Reference proteome</keyword>
<protein>
    <submittedName>
        <fullName evidence="1">Uncharacterized protein</fullName>
    </submittedName>
</protein>
<accession>A0A8S1YSG3</accession>
<evidence type="ECO:0000313" key="1">
    <source>
        <dbReference type="EMBL" id="CAD8215124.1"/>
    </source>
</evidence>
<sequence length="90" mass="10331">MLQIEISINKINNYENFRKITKLVDIPQFASADPRPVIFFKKFASAIDHNTLALQVGHNSVSFQMITLAVWVLYKQGSFQPNPFSRFVSI</sequence>
<dbReference type="EMBL" id="CAJJDP010000210">
    <property type="protein sequence ID" value="CAD8215124.1"/>
    <property type="molecule type" value="Genomic_DNA"/>
</dbReference>
<dbReference type="AlphaFoldDB" id="A0A8S1YSG3"/>
<evidence type="ECO:0000313" key="2">
    <source>
        <dbReference type="Proteomes" id="UP000683925"/>
    </source>
</evidence>
<organism evidence="1 2">
    <name type="scientific">Paramecium octaurelia</name>
    <dbReference type="NCBI Taxonomy" id="43137"/>
    <lineage>
        <taxon>Eukaryota</taxon>
        <taxon>Sar</taxon>
        <taxon>Alveolata</taxon>
        <taxon>Ciliophora</taxon>
        <taxon>Intramacronucleata</taxon>
        <taxon>Oligohymenophorea</taxon>
        <taxon>Peniculida</taxon>
        <taxon>Parameciidae</taxon>
        <taxon>Paramecium</taxon>
    </lineage>
</organism>
<gene>
    <name evidence="1" type="ORF">POCTA_138.1.T2060019</name>
</gene>
<comment type="caution">
    <text evidence="1">The sequence shown here is derived from an EMBL/GenBank/DDBJ whole genome shotgun (WGS) entry which is preliminary data.</text>
</comment>
<proteinExistence type="predicted"/>
<name>A0A8S1YSG3_PAROT</name>
<dbReference type="Proteomes" id="UP000683925">
    <property type="component" value="Unassembled WGS sequence"/>
</dbReference>